<feature type="signal peptide" evidence="1">
    <location>
        <begin position="1"/>
        <end position="28"/>
    </location>
</feature>
<gene>
    <name evidence="2" type="ORF">OG560_29090</name>
</gene>
<keyword evidence="1" id="KW-0732">Signal</keyword>
<organism evidence="2 3">
    <name type="scientific">[Kitasatospora] papulosa</name>
    <dbReference type="NCBI Taxonomy" id="1464011"/>
    <lineage>
        <taxon>Bacteria</taxon>
        <taxon>Bacillati</taxon>
        <taxon>Actinomycetota</taxon>
        <taxon>Actinomycetes</taxon>
        <taxon>Kitasatosporales</taxon>
        <taxon>Streptomycetaceae</taxon>
        <taxon>Streptomyces</taxon>
    </lineage>
</organism>
<sequence>MRIPARGSAVGVATLAVVLLASATGCSAGSDDGDSGSELLTGLGHLSGDTGTKQVTFLDAADVRKLSKGDAERFAWISQPASLLLDTSRPGPLGQKFRSDQIDSAVDTPEAGHWEGSFDTTAITKSLKSEGYTRSEKDGREVWTHAKPEVTLQVSDDQISYSIQDSAPLAAVSPKEGSSLADRKEFRRAAECLGDVYRADFNPSGSTGPVRLSAVGQQAETAAKNTEVLCFVVEDEAAARKLETELRTVVSDKSPKFDGTKVTVEKGDQPVVRAVVPDTATQRPGRLVISDMELWMAAAN</sequence>
<evidence type="ECO:0008006" key="4">
    <source>
        <dbReference type="Google" id="ProtNLM"/>
    </source>
</evidence>
<accession>A0ABZ1KDS3</accession>
<evidence type="ECO:0000313" key="2">
    <source>
        <dbReference type="EMBL" id="WTP69255.1"/>
    </source>
</evidence>
<reference evidence="2 3" key="1">
    <citation type="submission" date="2022-10" db="EMBL/GenBank/DDBJ databases">
        <title>The complete genomes of actinobacterial strains from the NBC collection.</title>
        <authorList>
            <person name="Joergensen T.S."/>
            <person name="Alvarez Arevalo M."/>
            <person name="Sterndorff E.B."/>
            <person name="Faurdal D."/>
            <person name="Vuksanovic O."/>
            <person name="Mourched A.-S."/>
            <person name="Charusanti P."/>
            <person name="Shaw S."/>
            <person name="Blin K."/>
            <person name="Weber T."/>
        </authorList>
    </citation>
    <scope>NUCLEOTIDE SEQUENCE [LARGE SCALE GENOMIC DNA]</scope>
    <source>
        <strain evidence="2 3">NBC_00185</strain>
    </source>
</reference>
<evidence type="ECO:0000256" key="1">
    <source>
        <dbReference type="SAM" id="SignalP"/>
    </source>
</evidence>
<protein>
    <recommendedName>
        <fullName evidence="4">Lipoprotein</fullName>
    </recommendedName>
</protein>
<keyword evidence="3" id="KW-1185">Reference proteome</keyword>
<feature type="chain" id="PRO_5045860005" description="Lipoprotein" evidence="1">
    <location>
        <begin position="29"/>
        <end position="300"/>
    </location>
</feature>
<proteinExistence type="predicted"/>
<dbReference type="EMBL" id="CP108135">
    <property type="protein sequence ID" value="WTP69255.1"/>
    <property type="molecule type" value="Genomic_DNA"/>
</dbReference>
<evidence type="ECO:0000313" key="3">
    <source>
        <dbReference type="Proteomes" id="UP001622496"/>
    </source>
</evidence>
<dbReference type="Proteomes" id="UP001622496">
    <property type="component" value="Chromosome"/>
</dbReference>
<dbReference type="RefSeq" id="WP_202432729.1">
    <property type="nucleotide sequence ID" value="NZ_CP108135.1"/>
</dbReference>
<name>A0ABZ1KDS3_9ACTN</name>
<dbReference type="PROSITE" id="PS51257">
    <property type="entry name" value="PROKAR_LIPOPROTEIN"/>
    <property type="match status" value="1"/>
</dbReference>